<comment type="caution">
    <text evidence="3">The sequence shown here is derived from an EMBL/GenBank/DDBJ whole genome shotgun (WGS) entry which is preliminary data.</text>
</comment>
<dbReference type="PANTHER" id="PTHR43685:SF2">
    <property type="entry name" value="GLYCOSYLTRANSFERASE 2-LIKE DOMAIN-CONTAINING PROTEIN"/>
    <property type="match status" value="1"/>
</dbReference>
<dbReference type="RefSeq" id="WP_126719222.1">
    <property type="nucleotide sequence ID" value="NZ_RWJF01000001.1"/>
</dbReference>
<evidence type="ECO:0000256" key="1">
    <source>
        <dbReference type="SAM" id="MobiDB-lite"/>
    </source>
</evidence>
<dbReference type="InterPro" id="IPR029044">
    <property type="entry name" value="Nucleotide-diphossugar_trans"/>
</dbReference>
<keyword evidence="3" id="KW-0808">Transferase</keyword>
<evidence type="ECO:0000313" key="4">
    <source>
        <dbReference type="Proteomes" id="UP000274661"/>
    </source>
</evidence>
<dbReference type="CDD" id="cd00761">
    <property type="entry name" value="Glyco_tranf_GTA_type"/>
    <property type="match status" value="1"/>
</dbReference>
<keyword evidence="4" id="KW-1185">Reference proteome</keyword>
<evidence type="ECO:0000259" key="2">
    <source>
        <dbReference type="Pfam" id="PF00535"/>
    </source>
</evidence>
<feature type="region of interest" description="Disordered" evidence="1">
    <location>
        <begin position="322"/>
        <end position="346"/>
    </location>
</feature>
<dbReference type="Gene3D" id="3.90.550.10">
    <property type="entry name" value="Spore Coat Polysaccharide Biosynthesis Protein SpsA, Chain A"/>
    <property type="match status" value="1"/>
</dbReference>
<reference evidence="3 4" key="1">
    <citation type="submission" date="2018-12" db="EMBL/GenBank/DDBJ databases">
        <title>Sphingomonas sp. HMF7854 Genome sequencing and assembly.</title>
        <authorList>
            <person name="Cha I."/>
            <person name="Kang H."/>
            <person name="Kim H."/>
            <person name="Kang J."/>
            <person name="Joh K."/>
        </authorList>
    </citation>
    <scope>NUCLEOTIDE SEQUENCE [LARGE SCALE GENOMIC DNA]</scope>
    <source>
        <strain evidence="3 4">HMF7854</strain>
    </source>
</reference>
<proteinExistence type="predicted"/>
<protein>
    <submittedName>
        <fullName evidence="3">Glycosyltransferase family 2 protein</fullName>
    </submittedName>
</protein>
<dbReference type="InterPro" id="IPR050834">
    <property type="entry name" value="Glycosyltransf_2"/>
</dbReference>
<gene>
    <name evidence="3" type="ORF">HMF7854_11500</name>
</gene>
<organism evidence="3 4">
    <name type="scientific">Sphingomonas ginkgonis</name>
    <dbReference type="NCBI Taxonomy" id="2315330"/>
    <lineage>
        <taxon>Bacteria</taxon>
        <taxon>Pseudomonadati</taxon>
        <taxon>Pseudomonadota</taxon>
        <taxon>Alphaproteobacteria</taxon>
        <taxon>Sphingomonadales</taxon>
        <taxon>Sphingomonadaceae</taxon>
        <taxon>Sphingomonas</taxon>
    </lineage>
</organism>
<evidence type="ECO:0000313" key="3">
    <source>
        <dbReference type="EMBL" id="RST31394.1"/>
    </source>
</evidence>
<dbReference type="EMBL" id="RWJF01000001">
    <property type="protein sequence ID" value="RST31394.1"/>
    <property type="molecule type" value="Genomic_DNA"/>
</dbReference>
<dbReference type="Pfam" id="PF00535">
    <property type="entry name" value="Glycos_transf_2"/>
    <property type="match status" value="1"/>
</dbReference>
<name>A0A3R9X8N3_9SPHN</name>
<dbReference type="PANTHER" id="PTHR43685">
    <property type="entry name" value="GLYCOSYLTRANSFERASE"/>
    <property type="match status" value="1"/>
</dbReference>
<dbReference type="SUPFAM" id="SSF53448">
    <property type="entry name" value="Nucleotide-diphospho-sugar transferases"/>
    <property type="match status" value="1"/>
</dbReference>
<feature type="domain" description="Glycosyltransferase 2-like" evidence="2">
    <location>
        <begin position="20"/>
        <end position="180"/>
    </location>
</feature>
<dbReference type="AlphaFoldDB" id="A0A3R9X8N3"/>
<dbReference type="Proteomes" id="UP000274661">
    <property type="component" value="Unassembled WGS sequence"/>
</dbReference>
<dbReference type="InterPro" id="IPR001173">
    <property type="entry name" value="Glyco_trans_2-like"/>
</dbReference>
<dbReference type="GO" id="GO:0016740">
    <property type="term" value="F:transferase activity"/>
    <property type="evidence" value="ECO:0007669"/>
    <property type="project" value="UniProtKB-KW"/>
</dbReference>
<dbReference type="OrthoDB" id="9807795at2"/>
<sequence length="346" mass="38053">MGLATPGWHPPAAASETVAVIIPAYNAEQTIGDTLLSVRAQSWTALDIVVVDDGSTDATVAIARRHAAADHRVQVIAQPNAGVAHARNRGIAATASRYIAPVDADDLWSRDKIELQMAAVARHGGEPGLVYTWFCVIDEDNRITRRESRGRSEGNVLAELCRFNFVGTGSNALMLRSAVEAAGCYDSSLRRRGAEGSEDYRLYLAIAEHHEFVAVRDYLTGYRELPGNMSSNAARMVRSRDICANDLVVRHPELRPAADEGHIRFMRFMMARSLREGDAGQAARLLGRMFRADPRVAALSFAELVRQRWHRRRHSADLKKERPLFPIGNPDTDGPMPALSPQGPVV</sequence>
<accession>A0A3R9X8N3</accession>